<keyword evidence="2" id="KW-1185">Reference proteome</keyword>
<evidence type="ECO:0000313" key="1">
    <source>
        <dbReference type="EMBL" id="EFL34854.1"/>
    </source>
</evidence>
<dbReference type="HOGENOM" id="CLU_709630_0_0_11"/>
<sequence length="395" mass="43655">MNIVHARLWRTKVTIGSDGLAEVVTATEVGRRPLPVSLSQLVGINALACDLRGVIDEGVHDHEVNLLTSYVADTKNGTPLTAHYPRLTATSRHIRSFVSECTGLGVMSAVSETLFAWKPDKRSLNSFDVLPRQLIGVYGRKGPRPDLLFHLDAGVIAGEARGRSRKEKSLFPTTATKPQKDRILTLANWSIRNTGHPYFMSWVWIGPSGVVVDVFLPDDEKVTNNIATDWVKTTNGERWVIAPERSRHRPVIGPATDFSEDGTMEGGDNRVARRRTIRVQSGTVRRVLEESANQADIQADAVMRKLFERRPIVGSVAGIPVRGKWITANALGPATHEVLVGVLGEGLPTEGRAQRRRRSLGVDAALDGRLLTVVHHLDEERPSWDRIERDILRAP</sequence>
<dbReference type="RefSeq" id="WP_003992955.1">
    <property type="nucleotide sequence ID" value="NZ_GG657757.1"/>
</dbReference>
<dbReference type="AlphaFoldDB" id="D9XFX3"/>
<proteinExistence type="predicted"/>
<gene>
    <name evidence="1" type="ORF">SSQG_05372</name>
</gene>
<reference evidence="2" key="1">
    <citation type="submission" date="2009-02" db="EMBL/GenBank/DDBJ databases">
        <title>Annotation of Streptomyces viridochromogenes strain DSM 40736.</title>
        <authorList>
            <consortium name="The Broad Institute Genome Sequencing Platform"/>
            <consortium name="Broad Institute Microbial Sequencing Center"/>
            <person name="Fischbach M."/>
            <person name="Godfrey P."/>
            <person name="Ward D."/>
            <person name="Young S."/>
            <person name="Zeng Q."/>
            <person name="Koehrsen M."/>
            <person name="Alvarado L."/>
            <person name="Berlin A.M."/>
            <person name="Bochicchio J."/>
            <person name="Borenstein D."/>
            <person name="Chapman S.B."/>
            <person name="Chen Z."/>
            <person name="Engels R."/>
            <person name="Freedman E."/>
            <person name="Gellesch M."/>
            <person name="Goldberg J."/>
            <person name="Griggs A."/>
            <person name="Gujja S."/>
            <person name="Heilman E.R."/>
            <person name="Heiman D.I."/>
            <person name="Hepburn T.A."/>
            <person name="Howarth C."/>
            <person name="Jen D."/>
            <person name="Larson L."/>
            <person name="Lewis B."/>
            <person name="Mehta T."/>
            <person name="Park D."/>
            <person name="Pearson M."/>
            <person name="Richards J."/>
            <person name="Roberts A."/>
            <person name="Saif S."/>
            <person name="Shea T.D."/>
            <person name="Shenoy N."/>
            <person name="Sisk P."/>
            <person name="Stolte C."/>
            <person name="Sykes S.N."/>
            <person name="Thomson T."/>
            <person name="Walk T."/>
            <person name="White J."/>
            <person name="Yandava C."/>
            <person name="Straight P."/>
            <person name="Clardy J."/>
            <person name="Hung D."/>
            <person name="Kolter R."/>
            <person name="Mekalanos J."/>
            <person name="Walker S."/>
            <person name="Walsh C.T."/>
            <person name="Wieland-Brown L.C."/>
            <person name="Haas B."/>
            <person name="Nusbaum C."/>
            <person name="Birren B."/>
        </authorList>
    </citation>
    <scope>NUCLEOTIDE SEQUENCE [LARGE SCALE GENOMIC DNA]</scope>
    <source>
        <strain evidence="2">DSM 40736 / JCM 4977 / BCRC 1201 / Tue 494</strain>
    </source>
</reference>
<accession>D9XFX3</accession>
<evidence type="ECO:0000313" key="2">
    <source>
        <dbReference type="Proteomes" id="UP000004184"/>
    </source>
</evidence>
<name>D9XFX3_STRVT</name>
<organism evidence="1 2">
    <name type="scientific">Streptomyces viridochromogenes (strain DSM 40736 / JCM 4977 / BCRC 1201 / Tue 494)</name>
    <dbReference type="NCBI Taxonomy" id="591159"/>
    <lineage>
        <taxon>Bacteria</taxon>
        <taxon>Bacillati</taxon>
        <taxon>Actinomycetota</taxon>
        <taxon>Actinomycetes</taxon>
        <taxon>Kitasatosporales</taxon>
        <taxon>Streptomycetaceae</taxon>
        <taxon>Streptomyces</taxon>
    </lineage>
</organism>
<protein>
    <submittedName>
        <fullName evidence="1">Predicted protein</fullName>
    </submittedName>
</protein>
<dbReference type="EMBL" id="GG657757">
    <property type="protein sequence ID" value="EFL34854.1"/>
    <property type="molecule type" value="Genomic_DNA"/>
</dbReference>
<dbReference type="OrthoDB" id="3318461at2"/>
<dbReference type="Proteomes" id="UP000004184">
    <property type="component" value="Unassembled WGS sequence"/>
</dbReference>